<evidence type="ECO:0000256" key="3">
    <source>
        <dbReference type="ARBA" id="ARBA00022475"/>
    </source>
</evidence>
<dbReference type="RefSeq" id="WP_410024035.1">
    <property type="nucleotide sequence ID" value="NZ_JBGMEG010000004.1"/>
</dbReference>
<dbReference type="EMBL" id="JBGMEG010000004">
    <property type="protein sequence ID" value="MFO3717462.1"/>
    <property type="molecule type" value="Genomic_DNA"/>
</dbReference>
<comment type="similarity">
    <text evidence="8">Belongs to the binding-protein-dependent transport system permease family.</text>
</comment>
<feature type="transmembrane region" description="Helical" evidence="8">
    <location>
        <begin position="95"/>
        <end position="117"/>
    </location>
</feature>
<keyword evidence="2 8" id="KW-0813">Transport</keyword>
<evidence type="ECO:0000256" key="1">
    <source>
        <dbReference type="ARBA" id="ARBA00004429"/>
    </source>
</evidence>
<keyword evidence="5 8" id="KW-0812">Transmembrane</keyword>
<comment type="subcellular location">
    <subcellularLocation>
        <location evidence="1">Cell inner membrane</location>
        <topology evidence="1">Multi-pass membrane protein</topology>
    </subcellularLocation>
    <subcellularLocation>
        <location evidence="8">Cell membrane</location>
        <topology evidence="8">Multi-pass membrane protein</topology>
    </subcellularLocation>
</comment>
<feature type="transmembrane region" description="Helical" evidence="8">
    <location>
        <begin position="123"/>
        <end position="143"/>
    </location>
</feature>
<dbReference type="InterPro" id="IPR000515">
    <property type="entry name" value="MetI-like"/>
</dbReference>
<reference evidence="10 11" key="1">
    <citation type="journal article" date="2025" name="Anaerobe">
        <title>Description of Anaerococcus kampingiae sp. nov., Anaerococcus groningensis sp. nov., Anaerococcus martiniensis sp. nov., and Anaerococcus cruorum sp. nov., isolated from human clinical specimens.</title>
        <authorList>
            <person name="Boiten K.E."/>
            <person name="Meijer J."/>
            <person name="van Wezel E.M."/>
            <person name="Veloo A.C.M."/>
        </authorList>
    </citation>
    <scope>NUCLEOTIDE SEQUENCE [LARGE SCALE GENOMIC DNA]</scope>
    <source>
        <strain evidence="10 11">ENR1011</strain>
    </source>
</reference>
<feature type="transmembrane region" description="Helical" evidence="8">
    <location>
        <begin position="182"/>
        <end position="208"/>
    </location>
</feature>
<sequence length="263" mass="29308">MGRKFIDRILIAILLLFLLIPLLGTFLYSFSSEWTFTVLPKALTLDWYKELFADQNFVNAMLRTIFLAAIGTLGSLILVVPTVFLLYVYYQKYLWVLDMLVLLSFSVPAIISAMSLMSAYSSTGIPMLIFVIGSYIVGGLPMIQIGTRNSLKAINARTLMESSEILGASKTRSFFKVILPNITSGIVASSLFRFATLFGEFGILNLLVGGSFSNIQMFLRQNMNRNGYYTSAIVVSYFVIVTIMTIIGLNLSDKVTRKKGENV</sequence>
<dbReference type="PANTHER" id="PTHR43357">
    <property type="entry name" value="INNER MEMBRANE ABC TRANSPORTER PERMEASE PROTEIN YDCV"/>
    <property type="match status" value="1"/>
</dbReference>
<dbReference type="Pfam" id="PF00528">
    <property type="entry name" value="BPD_transp_1"/>
    <property type="match status" value="1"/>
</dbReference>
<dbReference type="Gene3D" id="1.10.3720.10">
    <property type="entry name" value="MetI-like"/>
    <property type="match status" value="1"/>
</dbReference>
<keyword evidence="4" id="KW-0997">Cell inner membrane</keyword>
<evidence type="ECO:0000313" key="11">
    <source>
        <dbReference type="Proteomes" id="UP001637993"/>
    </source>
</evidence>
<gene>
    <name evidence="10" type="ORF">AB9Q04_03720</name>
</gene>
<evidence type="ECO:0000313" key="10">
    <source>
        <dbReference type="EMBL" id="MFO3717462.1"/>
    </source>
</evidence>
<accession>A0ABW9N072</accession>
<feature type="domain" description="ABC transmembrane type-1" evidence="9">
    <location>
        <begin position="61"/>
        <end position="248"/>
    </location>
</feature>
<keyword evidence="7 8" id="KW-0472">Membrane</keyword>
<evidence type="ECO:0000259" key="9">
    <source>
        <dbReference type="PROSITE" id="PS50928"/>
    </source>
</evidence>
<feature type="transmembrane region" description="Helical" evidence="8">
    <location>
        <begin position="9"/>
        <end position="30"/>
    </location>
</feature>
<comment type="caution">
    <text evidence="10">The sequence shown here is derived from an EMBL/GenBank/DDBJ whole genome shotgun (WGS) entry which is preliminary data.</text>
</comment>
<dbReference type="SUPFAM" id="SSF161098">
    <property type="entry name" value="MetI-like"/>
    <property type="match status" value="1"/>
</dbReference>
<protein>
    <submittedName>
        <fullName evidence="10">ABC transporter permease</fullName>
    </submittedName>
</protein>
<dbReference type="PANTHER" id="PTHR43357:SF4">
    <property type="entry name" value="INNER MEMBRANE ABC TRANSPORTER PERMEASE PROTEIN YDCV"/>
    <property type="match status" value="1"/>
</dbReference>
<dbReference type="CDD" id="cd06261">
    <property type="entry name" value="TM_PBP2"/>
    <property type="match status" value="1"/>
</dbReference>
<dbReference type="Proteomes" id="UP001637993">
    <property type="component" value="Unassembled WGS sequence"/>
</dbReference>
<dbReference type="PROSITE" id="PS50928">
    <property type="entry name" value="ABC_TM1"/>
    <property type="match status" value="1"/>
</dbReference>
<evidence type="ECO:0000256" key="2">
    <source>
        <dbReference type="ARBA" id="ARBA00022448"/>
    </source>
</evidence>
<keyword evidence="11" id="KW-1185">Reference proteome</keyword>
<dbReference type="InterPro" id="IPR035906">
    <property type="entry name" value="MetI-like_sf"/>
</dbReference>
<evidence type="ECO:0000256" key="4">
    <source>
        <dbReference type="ARBA" id="ARBA00022519"/>
    </source>
</evidence>
<keyword evidence="3" id="KW-1003">Cell membrane</keyword>
<evidence type="ECO:0000256" key="5">
    <source>
        <dbReference type="ARBA" id="ARBA00022692"/>
    </source>
</evidence>
<evidence type="ECO:0000256" key="6">
    <source>
        <dbReference type="ARBA" id="ARBA00022989"/>
    </source>
</evidence>
<organism evidence="10 11">
    <name type="scientific">Anaerococcus groningensis</name>
    <dbReference type="NCBI Taxonomy" id="3115616"/>
    <lineage>
        <taxon>Bacteria</taxon>
        <taxon>Bacillati</taxon>
        <taxon>Bacillota</taxon>
        <taxon>Tissierellia</taxon>
        <taxon>Tissierellales</taxon>
        <taxon>Peptoniphilaceae</taxon>
        <taxon>Anaerococcus</taxon>
    </lineage>
</organism>
<evidence type="ECO:0000256" key="8">
    <source>
        <dbReference type="RuleBase" id="RU363032"/>
    </source>
</evidence>
<evidence type="ECO:0000256" key="7">
    <source>
        <dbReference type="ARBA" id="ARBA00023136"/>
    </source>
</evidence>
<keyword evidence="6 8" id="KW-1133">Transmembrane helix</keyword>
<feature type="transmembrane region" description="Helical" evidence="8">
    <location>
        <begin position="65"/>
        <end position="88"/>
    </location>
</feature>
<feature type="transmembrane region" description="Helical" evidence="8">
    <location>
        <begin position="228"/>
        <end position="249"/>
    </location>
</feature>
<proteinExistence type="inferred from homology"/>
<name>A0ABW9N072_9FIRM</name>